<sequence length="143" mass="16962">MSRQCYCMGWKPGELQKPSSRRYKCLLTIVYTKYFRSIGQTLSTTINCGREQTVEEEMRKKRWKWIGHTLRNAPNCITRKAFNWNPQSEKRIGRPKKILHREMEIDTRRTKKNCMELEMKAEVRVGWRMVVGGLSCIGSNRCK</sequence>
<dbReference type="WBParaSite" id="SCUD_0000757001-mRNA-1">
    <property type="protein sequence ID" value="SCUD_0000757001-mRNA-1"/>
    <property type="gene ID" value="SCUD_0000757001"/>
</dbReference>
<dbReference type="AlphaFoldDB" id="A0A183JXX2"/>
<dbReference type="STRING" id="6186.A0A183JXX2"/>
<reference evidence="1" key="1">
    <citation type="submission" date="2016-06" db="UniProtKB">
        <authorList>
            <consortium name="WormBaseParasite"/>
        </authorList>
    </citation>
    <scope>IDENTIFICATION</scope>
</reference>
<protein>
    <submittedName>
        <fullName evidence="1">Ovule protein</fullName>
    </submittedName>
</protein>
<name>A0A183JXX2_9TREM</name>
<organism evidence="1">
    <name type="scientific">Schistosoma curassoni</name>
    <dbReference type="NCBI Taxonomy" id="6186"/>
    <lineage>
        <taxon>Eukaryota</taxon>
        <taxon>Metazoa</taxon>
        <taxon>Spiralia</taxon>
        <taxon>Lophotrochozoa</taxon>
        <taxon>Platyhelminthes</taxon>
        <taxon>Trematoda</taxon>
        <taxon>Digenea</taxon>
        <taxon>Strigeidida</taxon>
        <taxon>Schistosomatoidea</taxon>
        <taxon>Schistosomatidae</taxon>
        <taxon>Schistosoma</taxon>
    </lineage>
</organism>
<accession>A0A183JXX2</accession>
<proteinExistence type="predicted"/>
<evidence type="ECO:0000313" key="1">
    <source>
        <dbReference type="WBParaSite" id="SCUD_0000757001-mRNA-1"/>
    </source>
</evidence>